<dbReference type="RefSeq" id="WP_120783918.1">
    <property type="nucleotide sequence ID" value="NZ_CP032626.1"/>
</dbReference>
<dbReference type="AlphaFoldDB" id="A0A387AN94"/>
<accession>A0A387AN94</accession>
<evidence type="ECO:0000256" key="4">
    <source>
        <dbReference type="ARBA" id="ARBA00022857"/>
    </source>
</evidence>
<dbReference type="SUPFAM" id="SSF51395">
    <property type="entry name" value="FMN-linked oxidoreductases"/>
    <property type="match status" value="1"/>
</dbReference>
<evidence type="ECO:0000256" key="1">
    <source>
        <dbReference type="ARBA" id="ARBA00001917"/>
    </source>
</evidence>
<dbReference type="GO" id="GO:0050661">
    <property type="term" value="F:NADP binding"/>
    <property type="evidence" value="ECO:0007669"/>
    <property type="project" value="InterPro"/>
</dbReference>
<keyword evidence="5" id="KW-0560">Oxidoreductase</keyword>
<keyword evidence="3" id="KW-0288">FMN</keyword>
<comment type="cofactor">
    <cofactor evidence="1">
        <name>FMN</name>
        <dbReference type="ChEBI" id="CHEBI:58210"/>
    </cofactor>
</comment>
<dbReference type="Pfam" id="PF00724">
    <property type="entry name" value="Oxidored_FMN"/>
    <property type="match status" value="1"/>
</dbReference>
<keyword evidence="2" id="KW-0285">Flavoprotein</keyword>
<dbReference type="Gene3D" id="3.20.20.70">
    <property type="entry name" value="Aldolase class I"/>
    <property type="match status" value="1"/>
</dbReference>
<evidence type="ECO:0000256" key="5">
    <source>
        <dbReference type="ARBA" id="ARBA00023002"/>
    </source>
</evidence>
<feature type="domain" description="NADH:flavin oxidoreductase/NADH oxidase N-terminal" evidence="6">
    <location>
        <begin position="3"/>
        <end position="329"/>
    </location>
</feature>
<dbReference type="Proteomes" id="UP000272003">
    <property type="component" value="Chromosome"/>
</dbReference>
<dbReference type="PANTHER" id="PTHR43303">
    <property type="entry name" value="NADPH DEHYDROGENASE C23G7.10C-RELATED"/>
    <property type="match status" value="1"/>
</dbReference>
<dbReference type="KEGG" id="abom:D7I45_00890"/>
<dbReference type="OrthoDB" id="9772736at2"/>
<evidence type="ECO:0000313" key="7">
    <source>
        <dbReference type="EMBL" id="AYF92144.1"/>
    </source>
</evidence>
<protein>
    <submittedName>
        <fullName evidence="7">NADH:flavin oxidoreductase/NADH oxidase</fullName>
    </submittedName>
</protein>
<dbReference type="EMBL" id="CP032626">
    <property type="protein sequence ID" value="AYF92144.1"/>
    <property type="molecule type" value="Genomic_DNA"/>
</dbReference>
<proteinExistence type="predicted"/>
<dbReference type="GO" id="GO:0010181">
    <property type="term" value="F:FMN binding"/>
    <property type="evidence" value="ECO:0007669"/>
    <property type="project" value="InterPro"/>
</dbReference>
<sequence length="344" mass="38318">MSKLLSPANVGGLSLANRVVMSPMCNYEVLKQDGIPTPYHFAHYGMRAISKVGLIITESTAVDPHGRISNYDLGLWDDAQVPEYKRLVDSLHYLGTKVGVQLNHAGRKAEGEAHPVAPSAIAFDENSQTPDELTVDQIQHIVKEFGAAAKRASEAGVDMIEIHGAHGYLLNQFLSAVTNHREDEYGGTLENRYRIVREVIEAIQVNFKGPIWIRLSLTDYDDTGKENTMKEWQQIGRWLESAGIKLIDVSTGGLLPKGPNFPVHDGYQTPFATKMKKAVNIDVSTVGLLDNPGLCEYILQNNQADLIMEGRALLRNTNWLMDAAHELHDHEFKPYNVSYERGQK</sequence>
<reference evidence="7 8" key="1">
    <citation type="submission" date="2018-09" db="EMBL/GenBank/DDBJ databases">
        <title>Genome sequencing of strain BHWM-4.</title>
        <authorList>
            <person name="Heo J."/>
            <person name="Kim S.-J."/>
            <person name="Kwon S.-W."/>
        </authorList>
    </citation>
    <scope>NUCLEOTIDE SEQUENCE [LARGE SCALE GENOMIC DNA]</scope>
    <source>
        <strain evidence="7 8">BHWM-4</strain>
    </source>
</reference>
<dbReference type="InterPro" id="IPR044152">
    <property type="entry name" value="YqjM-like"/>
</dbReference>
<dbReference type="PANTHER" id="PTHR43303:SF4">
    <property type="entry name" value="NADPH DEHYDROGENASE C23G7.10C-RELATED"/>
    <property type="match status" value="1"/>
</dbReference>
<keyword evidence="4" id="KW-0521">NADP</keyword>
<evidence type="ECO:0000256" key="2">
    <source>
        <dbReference type="ARBA" id="ARBA00022630"/>
    </source>
</evidence>
<dbReference type="GO" id="GO:0003959">
    <property type="term" value="F:NADPH dehydrogenase activity"/>
    <property type="evidence" value="ECO:0007669"/>
    <property type="project" value="InterPro"/>
</dbReference>
<organism evidence="7 8">
    <name type="scientific">Apilactobacillus bombintestini</name>
    <dbReference type="NCBI Taxonomy" id="2419772"/>
    <lineage>
        <taxon>Bacteria</taxon>
        <taxon>Bacillati</taxon>
        <taxon>Bacillota</taxon>
        <taxon>Bacilli</taxon>
        <taxon>Lactobacillales</taxon>
        <taxon>Lactobacillaceae</taxon>
        <taxon>Apilactobacillus</taxon>
    </lineage>
</organism>
<evidence type="ECO:0000256" key="3">
    <source>
        <dbReference type="ARBA" id="ARBA00022643"/>
    </source>
</evidence>
<evidence type="ECO:0000259" key="6">
    <source>
        <dbReference type="Pfam" id="PF00724"/>
    </source>
</evidence>
<keyword evidence="8" id="KW-1185">Reference proteome</keyword>
<gene>
    <name evidence="7" type="ORF">D7I45_00890</name>
</gene>
<dbReference type="InterPro" id="IPR013785">
    <property type="entry name" value="Aldolase_TIM"/>
</dbReference>
<dbReference type="InterPro" id="IPR001155">
    <property type="entry name" value="OxRdtase_FMN_N"/>
</dbReference>
<evidence type="ECO:0000313" key="8">
    <source>
        <dbReference type="Proteomes" id="UP000272003"/>
    </source>
</evidence>
<name>A0A387AN94_9LACO</name>